<evidence type="ECO:0000313" key="2">
    <source>
        <dbReference type="EMBL" id="KZO92252.1"/>
    </source>
</evidence>
<dbReference type="SUPFAM" id="SSF48403">
    <property type="entry name" value="Ankyrin repeat"/>
    <property type="match status" value="1"/>
</dbReference>
<reference evidence="2 3" key="1">
    <citation type="journal article" date="2016" name="Mol. Biol. Evol.">
        <title>Comparative Genomics of Early-Diverging Mushroom-Forming Fungi Provides Insights into the Origins of Lignocellulose Decay Capabilities.</title>
        <authorList>
            <person name="Nagy L.G."/>
            <person name="Riley R."/>
            <person name="Tritt A."/>
            <person name="Adam C."/>
            <person name="Daum C."/>
            <person name="Floudas D."/>
            <person name="Sun H."/>
            <person name="Yadav J.S."/>
            <person name="Pangilinan J."/>
            <person name="Larsson K.H."/>
            <person name="Matsuura K."/>
            <person name="Barry K."/>
            <person name="Labutti K."/>
            <person name="Kuo R."/>
            <person name="Ohm R.A."/>
            <person name="Bhattacharya S.S."/>
            <person name="Shirouzu T."/>
            <person name="Yoshinaga Y."/>
            <person name="Martin F.M."/>
            <person name="Grigoriev I.V."/>
            <person name="Hibbett D.S."/>
        </authorList>
    </citation>
    <scope>NUCLEOTIDE SEQUENCE [LARGE SCALE GENOMIC DNA]</scope>
    <source>
        <strain evidence="2 3">TUFC12733</strain>
    </source>
</reference>
<keyword evidence="3" id="KW-1185">Reference proteome</keyword>
<evidence type="ECO:0008006" key="4">
    <source>
        <dbReference type="Google" id="ProtNLM"/>
    </source>
</evidence>
<dbReference type="EMBL" id="KV417312">
    <property type="protein sequence ID" value="KZO92252.1"/>
    <property type="molecule type" value="Genomic_DNA"/>
</dbReference>
<dbReference type="STRING" id="1330018.A0A167I3D6"/>
<dbReference type="OrthoDB" id="10057496at2759"/>
<proteinExistence type="predicted"/>
<feature type="compositionally biased region" description="Pro residues" evidence="1">
    <location>
        <begin position="81"/>
        <end position="94"/>
    </location>
</feature>
<dbReference type="Proteomes" id="UP000076738">
    <property type="component" value="Unassembled WGS sequence"/>
</dbReference>
<protein>
    <recommendedName>
        <fullName evidence="4">Ankyrin</fullName>
    </recommendedName>
</protein>
<evidence type="ECO:0000313" key="3">
    <source>
        <dbReference type="Proteomes" id="UP000076738"/>
    </source>
</evidence>
<dbReference type="Gene3D" id="1.25.40.20">
    <property type="entry name" value="Ankyrin repeat-containing domain"/>
    <property type="match status" value="1"/>
</dbReference>
<evidence type="ECO:0000256" key="1">
    <source>
        <dbReference type="SAM" id="MobiDB-lite"/>
    </source>
</evidence>
<name>A0A167I3D6_CALVF</name>
<accession>A0A167I3D6</accession>
<gene>
    <name evidence="2" type="ORF">CALVIDRAFT_541064</name>
</gene>
<sequence>MSAPTPSAEEIDDLLLSCRYGDLADVRAFVDAYGAQAAAEARDERGSTVLHMCAANGHAGASVSFPAQEQADSEQCRCSSLPPPAPPRFPPNNT</sequence>
<feature type="region of interest" description="Disordered" evidence="1">
    <location>
        <begin position="64"/>
        <end position="94"/>
    </location>
</feature>
<organism evidence="2 3">
    <name type="scientific">Calocera viscosa (strain TUFC12733)</name>
    <dbReference type="NCBI Taxonomy" id="1330018"/>
    <lineage>
        <taxon>Eukaryota</taxon>
        <taxon>Fungi</taxon>
        <taxon>Dikarya</taxon>
        <taxon>Basidiomycota</taxon>
        <taxon>Agaricomycotina</taxon>
        <taxon>Dacrymycetes</taxon>
        <taxon>Dacrymycetales</taxon>
        <taxon>Dacrymycetaceae</taxon>
        <taxon>Calocera</taxon>
    </lineage>
</organism>
<dbReference type="AlphaFoldDB" id="A0A167I3D6"/>
<dbReference type="InterPro" id="IPR036770">
    <property type="entry name" value="Ankyrin_rpt-contain_sf"/>
</dbReference>